<evidence type="ECO:0000256" key="1">
    <source>
        <dbReference type="ARBA" id="ARBA00007409"/>
    </source>
</evidence>
<sequence>MSSATNNNIDLTLYTNRGSVSSKVSLLLNYLGLKFTTVVVNTFAGEQFTEEYKKINIHSRVPLLVDKSDKSQEPVIVYESGAILLYILKKYGTNHDLLPDSSKDLLDSDPSLVQRFESTYHRVLSALDDHLKTNKYINGDKLSAADLAIYPHFPFLQFNYLSTFSSLKNIERYYKELETIPAVNNTKTSLYEFVHSLQPFTAFIEKNKK</sequence>
<accession>A0A8J4PXJ6</accession>
<dbReference type="PROSITE" id="PS50404">
    <property type="entry name" value="GST_NTER"/>
    <property type="match status" value="1"/>
</dbReference>
<evidence type="ECO:0000313" key="5">
    <source>
        <dbReference type="Proteomes" id="UP000695562"/>
    </source>
</evidence>
<comment type="similarity">
    <text evidence="1">Belongs to the GST superfamily.</text>
</comment>
<feature type="domain" description="GST N-terminal" evidence="2">
    <location>
        <begin position="8"/>
        <end position="95"/>
    </location>
</feature>
<dbReference type="InterPro" id="IPR036282">
    <property type="entry name" value="Glutathione-S-Trfase_C_sf"/>
</dbReference>
<organism evidence="4 5">
    <name type="scientific">Polysphondylium violaceum</name>
    <dbReference type="NCBI Taxonomy" id="133409"/>
    <lineage>
        <taxon>Eukaryota</taxon>
        <taxon>Amoebozoa</taxon>
        <taxon>Evosea</taxon>
        <taxon>Eumycetozoa</taxon>
        <taxon>Dictyostelia</taxon>
        <taxon>Dictyosteliales</taxon>
        <taxon>Dictyosteliaceae</taxon>
        <taxon>Polysphondylium</taxon>
    </lineage>
</organism>
<dbReference type="SUPFAM" id="SSF47616">
    <property type="entry name" value="GST C-terminal domain-like"/>
    <property type="match status" value="1"/>
</dbReference>
<evidence type="ECO:0000313" key="4">
    <source>
        <dbReference type="EMBL" id="KAF2075878.1"/>
    </source>
</evidence>
<dbReference type="PANTHER" id="PTHR44051:SF8">
    <property type="entry name" value="GLUTATHIONE S-TRANSFERASE GSTA"/>
    <property type="match status" value="1"/>
</dbReference>
<dbReference type="InterPro" id="IPR004045">
    <property type="entry name" value="Glutathione_S-Trfase_N"/>
</dbReference>
<dbReference type="EMBL" id="AJWJ01000082">
    <property type="protein sequence ID" value="KAF2075878.1"/>
    <property type="molecule type" value="Genomic_DNA"/>
</dbReference>
<dbReference type="Pfam" id="PF13410">
    <property type="entry name" value="GST_C_2"/>
    <property type="match status" value="1"/>
</dbReference>
<dbReference type="Gene3D" id="1.20.1050.130">
    <property type="match status" value="1"/>
</dbReference>
<dbReference type="PANTHER" id="PTHR44051">
    <property type="entry name" value="GLUTATHIONE S-TRANSFERASE-RELATED"/>
    <property type="match status" value="1"/>
</dbReference>
<dbReference type="AlphaFoldDB" id="A0A8J4PXJ6"/>
<dbReference type="InterPro" id="IPR036249">
    <property type="entry name" value="Thioredoxin-like_sf"/>
</dbReference>
<protein>
    <recommendedName>
        <fullName evidence="6">Glutathione S-transferase</fullName>
    </recommendedName>
</protein>
<comment type="caution">
    <text evidence="4">The sequence shown here is derived from an EMBL/GenBank/DDBJ whole genome shotgun (WGS) entry which is preliminary data.</text>
</comment>
<dbReference type="Proteomes" id="UP000695562">
    <property type="component" value="Unassembled WGS sequence"/>
</dbReference>
<dbReference type="PROSITE" id="PS50405">
    <property type="entry name" value="GST_CTER"/>
    <property type="match status" value="1"/>
</dbReference>
<feature type="domain" description="GST C-terminal" evidence="3">
    <location>
        <begin position="50"/>
        <end position="203"/>
    </location>
</feature>
<proteinExistence type="inferred from homology"/>
<name>A0A8J4PXJ6_9MYCE</name>
<keyword evidence="5" id="KW-1185">Reference proteome</keyword>
<gene>
    <name evidence="4" type="ORF">CYY_002814</name>
</gene>
<dbReference type="SUPFAM" id="SSF52833">
    <property type="entry name" value="Thioredoxin-like"/>
    <property type="match status" value="1"/>
</dbReference>
<evidence type="ECO:0000259" key="3">
    <source>
        <dbReference type="PROSITE" id="PS50405"/>
    </source>
</evidence>
<evidence type="ECO:0008006" key="6">
    <source>
        <dbReference type="Google" id="ProtNLM"/>
    </source>
</evidence>
<dbReference type="OrthoDB" id="14146at2759"/>
<dbReference type="InterPro" id="IPR010987">
    <property type="entry name" value="Glutathione-S-Trfase_C-like"/>
</dbReference>
<evidence type="ECO:0000259" key="2">
    <source>
        <dbReference type="PROSITE" id="PS50404"/>
    </source>
</evidence>
<dbReference type="Pfam" id="PF02798">
    <property type="entry name" value="GST_N"/>
    <property type="match status" value="1"/>
</dbReference>
<dbReference type="Gene3D" id="3.40.30.10">
    <property type="entry name" value="Glutaredoxin"/>
    <property type="match status" value="1"/>
</dbReference>
<reference evidence="4" key="1">
    <citation type="submission" date="2020-01" db="EMBL/GenBank/DDBJ databases">
        <title>Development of genomics and gene disruption for Polysphondylium violaceum indicates a role for the polyketide synthase stlB in stalk morphogenesis.</title>
        <authorList>
            <person name="Narita B."/>
            <person name="Kawabe Y."/>
            <person name="Kin K."/>
            <person name="Saito T."/>
            <person name="Gibbs R."/>
            <person name="Kuspa A."/>
            <person name="Muzny D."/>
            <person name="Queller D."/>
            <person name="Richards S."/>
            <person name="Strassman J."/>
            <person name="Sucgang R."/>
            <person name="Worley K."/>
            <person name="Schaap P."/>
        </authorList>
    </citation>
    <scope>NUCLEOTIDE SEQUENCE</scope>
    <source>
        <strain evidence="4">QSvi11</strain>
    </source>
</reference>